<keyword evidence="7" id="KW-1185">Reference proteome</keyword>
<reference evidence="6 7" key="1">
    <citation type="journal article" date="2018" name="New Phytol.">
        <title>Phylogenomics of Endogonaceae and evolution of mycorrhizas within Mucoromycota.</title>
        <authorList>
            <person name="Chang Y."/>
            <person name="Desiro A."/>
            <person name="Na H."/>
            <person name="Sandor L."/>
            <person name="Lipzen A."/>
            <person name="Clum A."/>
            <person name="Barry K."/>
            <person name="Grigoriev I.V."/>
            <person name="Martin F.M."/>
            <person name="Stajich J.E."/>
            <person name="Smith M.E."/>
            <person name="Bonito G."/>
            <person name="Spatafora J.W."/>
        </authorList>
    </citation>
    <scope>NUCLEOTIDE SEQUENCE [LARGE SCALE GENOMIC DNA]</scope>
    <source>
        <strain evidence="6 7">AD002</strain>
    </source>
</reference>
<dbReference type="InterPro" id="IPR011650">
    <property type="entry name" value="Peptidase_M20_dimer"/>
</dbReference>
<keyword evidence="2" id="KW-0645">Protease</keyword>
<dbReference type="Gene3D" id="3.30.70.360">
    <property type="match status" value="1"/>
</dbReference>
<evidence type="ECO:0000256" key="1">
    <source>
        <dbReference type="ARBA" id="ARBA00006247"/>
    </source>
</evidence>
<proteinExistence type="inferred from homology"/>
<dbReference type="AlphaFoldDB" id="A0A433QPU3"/>
<dbReference type="PROSITE" id="PS00759">
    <property type="entry name" value="ARGE_DAPE_CPG2_2"/>
    <property type="match status" value="1"/>
</dbReference>
<keyword evidence="3" id="KW-0479">Metal-binding</keyword>
<evidence type="ECO:0000313" key="6">
    <source>
        <dbReference type="EMBL" id="RUS31794.1"/>
    </source>
</evidence>
<accession>A0A433QPU3</accession>
<evidence type="ECO:0000259" key="5">
    <source>
        <dbReference type="Pfam" id="PF07687"/>
    </source>
</evidence>
<dbReference type="GO" id="GO:0006508">
    <property type="term" value="P:proteolysis"/>
    <property type="evidence" value="ECO:0007669"/>
    <property type="project" value="UniProtKB-KW"/>
</dbReference>
<dbReference type="PANTHER" id="PTHR43270:SF4">
    <property type="entry name" value="CARNOSINE DIPEPTIDASE 2, ISOFORM A"/>
    <property type="match status" value="1"/>
</dbReference>
<evidence type="ECO:0000256" key="4">
    <source>
        <dbReference type="ARBA" id="ARBA00022801"/>
    </source>
</evidence>
<name>A0A433QPU3_9FUNG</name>
<keyword evidence="4" id="KW-0378">Hydrolase</keyword>
<evidence type="ECO:0000256" key="2">
    <source>
        <dbReference type="ARBA" id="ARBA00022670"/>
    </source>
</evidence>
<dbReference type="PANTHER" id="PTHR43270">
    <property type="entry name" value="BETA-ALA-HIS DIPEPTIDASE"/>
    <property type="match status" value="1"/>
</dbReference>
<dbReference type="GO" id="GO:0008233">
    <property type="term" value="F:peptidase activity"/>
    <property type="evidence" value="ECO:0007669"/>
    <property type="project" value="UniProtKB-KW"/>
</dbReference>
<dbReference type="Gene3D" id="3.40.630.10">
    <property type="entry name" value="Zn peptidases"/>
    <property type="match status" value="1"/>
</dbReference>
<dbReference type="EMBL" id="RBNJ01002586">
    <property type="protein sequence ID" value="RUS31794.1"/>
    <property type="molecule type" value="Genomic_DNA"/>
</dbReference>
<dbReference type="GO" id="GO:0046872">
    <property type="term" value="F:metal ion binding"/>
    <property type="evidence" value="ECO:0007669"/>
    <property type="project" value="UniProtKB-KW"/>
</dbReference>
<gene>
    <name evidence="6" type="ORF">BC938DRAFT_477036</name>
</gene>
<feature type="domain" description="Peptidase M20 dimerisation" evidence="5">
    <location>
        <begin position="286"/>
        <end position="444"/>
    </location>
</feature>
<dbReference type="InterPro" id="IPR001261">
    <property type="entry name" value="ArgE/DapE_CS"/>
</dbReference>
<dbReference type="Pfam" id="PF01546">
    <property type="entry name" value="Peptidase_M20"/>
    <property type="match status" value="1"/>
</dbReference>
<dbReference type="InterPro" id="IPR002933">
    <property type="entry name" value="Peptidase_M20"/>
</dbReference>
<evidence type="ECO:0000256" key="3">
    <source>
        <dbReference type="ARBA" id="ARBA00022723"/>
    </source>
</evidence>
<dbReference type="Pfam" id="PF07687">
    <property type="entry name" value="M20_dimer"/>
    <property type="match status" value="1"/>
</dbReference>
<organism evidence="6 7">
    <name type="scientific">Jimgerdemannia flammicorona</name>
    <dbReference type="NCBI Taxonomy" id="994334"/>
    <lineage>
        <taxon>Eukaryota</taxon>
        <taxon>Fungi</taxon>
        <taxon>Fungi incertae sedis</taxon>
        <taxon>Mucoromycota</taxon>
        <taxon>Mucoromycotina</taxon>
        <taxon>Endogonomycetes</taxon>
        <taxon>Endogonales</taxon>
        <taxon>Endogonaceae</taxon>
        <taxon>Jimgerdemannia</taxon>
    </lineage>
</organism>
<dbReference type="Proteomes" id="UP000274822">
    <property type="component" value="Unassembled WGS sequence"/>
</dbReference>
<protein>
    <recommendedName>
        <fullName evidence="5">Peptidase M20 dimerisation domain-containing protein</fullName>
    </recommendedName>
</protein>
<dbReference type="CDD" id="cd05676">
    <property type="entry name" value="M20_dipept_like_CNDP"/>
    <property type="match status" value="1"/>
</dbReference>
<evidence type="ECO:0000313" key="7">
    <source>
        <dbReference type="Proteomes" id="UP000274822"/>
    </source>
</evidence>
<dbReference type="SUPFAM" id="SSF53187">
    <property type="entry name" value="Zn-dependent exopeptidases"/>
    <property type="match status" value="1"/>
</dbReference>
<comment type="similarity">
    <text evidence="1">Belongs to the peptidase M20A family.</text>
</comment>
<sequence>MPWCRGKINQWDTKSQQMALLLLCHTHGMTKARGHAQIEPFWPGASVTACRSIQISQTFRTLASLLFLPPKDNLSNEMAPHLQNFFAYVDSHQEEFIDRLRKAVEIPSVSGDAAYRNEVFRMGEFMATELKKLGASVQKRDVGTQVLNGQTIQLPPIILSTYGTDPTKKTVLVYGHYDVQPALKEDGWNTEPFKLVEDAQHRLNGRGSTDDKGPILGWLNVIEAHQYLGVDLPVNLKMCFEGMEESGSEGLDELIIAEAKGYFADVDVVCISDNYWLGTKKPCLTYGLRGINYFLLEVKGPSRDLHSGVFGGTVHEPMTDLTLLLSKLVTPNGEILIPGISDDVAVVTASESSTYNTLDFEIGELEEAVGSKTLIHDTAKEALMHRWRYPSLSLHGIEGAFYAPGEKTVVPAKVIGKFSIRSVPDMDPERITELVTHYVKAEFAKLGSKNTISIRCTHGAKPWVATPNHWNYVAAAKAVKYVFNVDPDYTREGGSIPVTLTFQDALGKNVLLLPMGRGDDGAHSINEKLDRSNYIEGIKLLGAYLHEIAAVQT</sequence>
<dbReference type="InterPro" id="IPR051458">
    <property type="entry name" value="Cyt/Met_Dipeptidase"/>
</dbReference>
<comment type="caution">
    <text evidence="6">The sequence shown here is derived from an EMBL/GenBank/DDBJ whole genome shotgun (WGS) entry which is preliminary data.</text>
</comment>